<dbReference type="STRING" id="1429043.X474_12315"/>
<dbReference type="Gene3D" id="1.10.10.60">
    <property type="entry name" value="Homeodomain-like"/>
    <property type="match status" value="2"/>
</dbReference>
<keyword evidence="7" id="KW-1185">Reference proteome</keyword>
<dbReference type="Pfam" id="PF12833">
    <property type="entry name" value="HTH_18"/>
    <property type="match status" value="1"/>
</dbReference>
<dbReference type="InterPro" id="IPR009057">
    <property type="entry name" value="Homeodomain-like_sf"/>
</dbReference>
<dbReference type="AlphaFoldDB" id="A0A0D2HTZ0"/>
<organism evidence="6 7">
    <name type="scientific">Dethiosulfatarculus sandiegensis</name>
    <dbReference type="NCBI Taxonomy" id="1429043"/>
    <lineage>
        <taxon>Bacteria</taxon>
        <taxon>Pseudomonadati</taxon>
        <taxon>Thermodesulfobacteriota</taxon>
        <taxon>Desulfarculia</taxon>
        <taxon>Desulfarculales</taxon>
        <taxon>Desulfarculaceae</taxon>
        <taxon>Dethiosulfatarculus</taxon>
    </lineage>
</organism>
<dbReference type="EMBL" id="AZAC01000014">
    <property type="protein sequence ID" value="KIX13933.1"/>
    <property type="molecule type" value="Genomic_DNA"/>
</dbReference>
<evidence type="ECO:0000256" key="1">
    <source>
        <dbReference type="ARBA" id="ARBA00023015"/>
    </source>
</evidence>
<feature type="region of interest" description="Disordered" evidence="4">
    <location>
        <begin position="1"/>
        <end position="34"/>
    </location>
</feature>
<dbReference type="InterPro" id="IPR018060">
    <property type="entry name" value="HTH_AraC"/>
</dbReference>
<comment type="caution">
    <text evidence="6">The sequence shown here is derived from an EMBL/GenBank/DDBJ whole genome shotgun (WGS) entry which is preliminary data.</text>
</comment>
<keyword evidence="3" id="KW-0804">Transcription</keyword>
<feature type="domain" description="HTH araC/xylS-type" evidence="5">
    <location>
        <begin position="228"/>
        <end position="326"/>
    </location>
</feature>
<dbReference type="PRINTS" id="PR00032">
    <property type="entry name" value="HTHARAC"/>
</dbReference>
<evidence type="ECO:0000313" key="6">
    <source>
        <dbReference type="EMBL" id="KIX13933.1"/>
    </source>
</evidence>
<dbReference type="Proteomes" id="UP000032233">
    <property type="component" value="Unassembled WGS sequence"/>
</dbReference>
<evidence type="ECO:0000259" key="5">
    <source>
        <dbReference type="PROSITE" id="PS01124"/>
    </source>
</evidence>
<accession>A0A0D2HTZ0</accession>
<gene>
    <name evidence="6" type="ORF">X474_12315</name>
</gene>
<evidence type="ECO:0000256" key="3">
    <source>
        <dbReference type="ARBA" id="ARBA00023163"/>
    </source>
</evidence>
<dbReference type="GO" id="GO:0003700">
    <property type="term" value="F:DNA-binding transcription factor activity"/>
    <property type="evidence" value="ECO:0007669"/>
    <property type="project" value="InterPro"/>
</dbReference>
<dbReference type="SUPFAM" id="SSF46689">
    <property type="entry name" value="Homeodomain-like"/>
    <property type="match status" value="2"/>
</dbReference>
<sequence length="330" mass="37146">MNLWLKKQSGLPEKTYPISTAPPQGSTQPGLGRLPGDMGQGTIKKIEIKPGLNLFLTDYRLFAPVSMESDTWPVGFNFIYFLSGKISYSNHSFENKMDLQKGLNRIAFQPSPLGQGIMHPGEPLKVVTITMTHSFFSNLYGQNLNLLPRSFNEAVYRNGVKGAYAINGNTPAIQMALYRLGKLSPTNRNQLLIMEGLLLELIGLQMEQLIPKNRASRELSAQEKEKILEAGLILAKEMEKPPHLVELARRVGLSGNRLSQGFQEIYGHTPFAYLREMRLNRARRLFLETGMNVTEVAFSVGYNSLSHFSKSFSRQFGIHPCLFKKNQPVR</sequence>
<keyword evidence="1" id="KW-0805">Transcription regulation</keyword>
<dbReference type="InterPro" id="IPR020449">
    <property type="entry name" value="Tscrpt_reg_AraC-type_HTH"/>
</dbReference>
<dbReference type="GO" id="GO:0043565">
    <property type="term" value="F:sequence-specific DNA binding"/>
    <property type="evidence" value="ECO:0007669"/>
    <property type="project" value="InterPro"/>
</dbReference>
<dbReference type="PANTHER" id="PTHR47893">
    <property type="entry name" value="REGULATORY PROTEIN PCHR"/>
    <property type="match status" value="1"/>
</dbReference>
<protein>
    <recommendedName>
        <fullName evidence="5">HTH araC/xylS-type domain-containing protein</fullName>
    </recommendedName>
</protein>
<dbReference type="InParanoid" id="A0A0D2HTZ0"/>
<dbReference type="PROSITE" id="PS01124">
    <property type="entry name" value="HTH_ARAC_FAMILY_2"/>
    <property type="match status" value="1"/>
</dbReference>
<feature type="compositionally biased region" description="Polar residues" evidence="4">
    <location>
        <begin position="17"/>
        <end position="29"/>
    </location>
</feature>
<evidence type="ECO:0000256" key="2">
    <source>
        <dbReference type="ARBA" id="ARBA00023125"/>
    </source>
</evidence>
<dbReference type="SMART" id="SM00342">
    <property type="entry name" value="HTH_ARAC"/>
    <property type="match status" value="1"/>
</dbReference>
<proteinExistence type="predicted"/>
<dbReference type="FunCoup" id="A0A0D2HTZ0">
    <property type="interactions" value="185"/>
</dbReference>
<reference evidence="6 7" key="1">
    <citation type="submission" date="2013-11" db="EMBL/GenBank/DDBJ databases">
        <title>Metagenomic analysis of a methanogenic consortium involved in long chain n-alkane degradation.</title>
        <authorList>
            <person name="Davidova I.A."/>
            <person name="Callaghan A.V."/>
            <person name="Wawrik B."/>
            <person name="Pruitt S."/>
            <person name="Marks C."/>
            <person name="Duncan K.E."/>
            <person name="Suflita J.M."/>
        </authorList>
    </citation>
    <scope>NUCLEOTIDE SEQUENCE [LARGE SCALE GENOMIC DNA]</scope>
    <source>
        <strain evidence="6 7">SPR</strain>
    </source>
</reference>
<name>A0A0D2HTZ0_9BACT</name>
<dbReference type="InterPro" id="IPR053142">
    <property type="entry name" value="PchR_regulatory_protein"/>
</dbReference>
<dbReference type="OrthoDB" id="9804543at2"/>
<evidence type="ECO:0000256" key="4">
    <source>
        <dbReference type="SAM" id="MobiDB-lite"/>
    </source>
</evidence>
<evidence type="ECO:0000313" key="7">
    <source>
        <dbReference type="Proteomes" id="UP000032233"/>
    </source>
</evidence>
<dbReference type="PANTHER" id="PTHR47893:SF1">
    <property type="entry name" value="REGULATORY PROTEIN PCHR"/>
    <property type="match status" value="1"/>
</dbReference>
<keyword evidence="2" id="KW-0238">DNA-binding</keyword>
<dbReference type="RefSeq" id="WP_044348836.1">
    <property type="nucleotide sequence ID" value="NZ_AZAC01000014.1"/>
</dbReference>